<organism evidence="1 2">
    <name type="scientific">Schizosaccharomyces osmophilus</name>
    <dbReference type="NCBI Taxonomy" id="2545709"/>
    <lineage>
        <taxon>Eukaryota</taxon>
        <taxon>Fungi</taxon>
        <taxon>Dikarya</taxon>
        <taxon>Ascomycota</taxon>
        <taxon>Taphrinomycotina</taxon>
        <taxon>Schizosaccharomycetes</taxon>
        <taxon>Schizosaccharomycetales</taxon>
        <taxon>Schizosaccharomycetaceae</taxon>
        <taxon>Schizosaccharomyces</taxon>
    </lineage>
</organism>
<dbReference type="GeneID" id="80875196"/>
<gene>
    <name evidence="1" type="primary">mug35</name>
    <name evidence="1" type="ORF">SOMG_01714</name>
</gene>
<reference evidence="1 2" key="1">
    <citation type="journal article" date="2023" name="G3 (Bethesda)">
        <title>A high-quality reference genome for the fission yeast Schizosaccharomyces osmophilus.</title>
        <authorList>
            <person name="Jia G.S."/>
            <person name="Zhang W.C."/>
            <person name="Liang Y."/>
            <person name="Liu X.H."/>
            <person name="Rhind N."/>
            <person name="Pidoux A."/>
            <person name="Brysch-Herzberg M."/>
            <person name="Du L.L."/>
        </authorList>
    </citation>
    <scope>NUCLEOTIDE SEQUENCE [LARGE SCALE GENOMIC DNA]</scope>
    <source>
        <strain evidence="1 2">CBS 15793</strain>
    </source>
</reference>
<sequence>MNVNRRDELTCLGIFPLKDKKQLEGTVTPILQLRTKFLVPSERFYEALLLNKDIVNEEESKKLKLYLERFSPQLALFVRKEHPEEGIDSFIFRTEKYEFEVYYFKSDCSLKFNGIYDVDEKQKQKQRQDAIQGMITNHQAEKNTISPTRLEEKAYWDRYDVDQPLENEIDSGSHALPEQRRNPKYDRLGLDSLIVEQTSSLWKVCRHNGMSIDEFLHFIRIGLEPFPRNSNHALSFFGR</sequence>
<evidence type="ECO:0000313" key="2">
    <source>
        <dbReference type="Proteomes" id="UP001212411"/>
    </source>
</evidence>
<dbReference type="EMBL" id="CP115611">
    <property type="protein sequence ID" value="WBW72227.1"/>
    <property type="molecule type" value="Genomic_DNA"/>
</dbReference>
<dbReference type="AlphaFoldDB" id="A0AAF0AV51"/>
<accession>A0AAF0AV51</accession>
<dbReference type="RefSeq" id="XP_056036470.1">
    <property type="nucleotide sequence ID" value="XM_056180507.1"/>
</dbReference>
<dbReference type="KEGG" id="som:SOMG_01714"/>
<keyword evidence="2" id="KW-1185">Reference proteome</keyword>
<dbReference type="Proteomes" id="UP001212411">
    <property type="component" value="Chromosome 1"/>
</dbReference>
<name>A0AAF0AV51_9SCHI</name>
<proteinExistence type="predicted"/>
<evidence type="ECO:0000313" key="1">
    <source>
        <dbReference type="EMBL" id="WBW72227.1"/>
    </source>
</evidence>
<protein>
    <submittedName>
        <fullName evidence="1">Schizosaccharomyces specific protein Mug35</fullName>
    </submittedName>
</protein>